<feature type="signal peptide" evidence="1">
    <location>
        <begin position="1"/>
        <end position="17"/>
    </location>
</feature>
<dbReference type="EMBL" id="JAHXZJ010002609">
    <property type="protein sequence ID" value="KAH0540606.1"/>
    <property type="molecule type" value="Genomic_DNA"/>
</dbReference>
<protein>
    <recommendedName>
        <fullName evidence="4">Salivary secreted peptide</fullName>
    </recommendedName>
</protein>
<evidence type="ECO:0000313" key="3">
    <source>
        <dbReference type="Proteomes" id="UP000826195"/>
    </source>
</evidence>
<gene>
    <name evidence="2" type="ORF">KQX54_018475</name>
</gene>
<dbReference type="Proteomes" id="UP000826195">
    <property type="component" value="Unassembled WGS sequence"/>
</dbReference>
<proteinExistence type="predicted"/>
<keyword evidence="3" id="KW-1185">Reference proteome</keyword>
<reference evidence="2 3" key="1">
    <citation type="journal article" date="2021" name="J. Hered.">
        <title>A chromosome-level genome assembly of the parasitoid wasp, Cotesia glomerata (Hymenoptera: Braconidae).</title>
        <authorList>
            <person name="Pinto B.J."/>
            <person name="Weis J.J."/>
            <person name="Gamble T."/>
            <person name="Ode P.J."/>
            <person name="Paul R."/>
            <person name="Zaspel J.M."/>
        </authorList>
    </citation>
    <scope>NUCLEOTIDE SEQUENCE [LARGE SCALE GENOMIC DNA]</scope>
    <source>
        <strain evidence="2">CgM1</strain>
    </source>
</reference>
<feature type="chain" id="PRO_5043507557" description="Salivary secreted peptide" evidence="1">
    <location>
        <begin position="18"/>
        <end position="91"/>
    </location>
</feature>
<evidence type="ECO:0008006" key="4">
    <source>
        <dbReference type="Google" id="ProtNLM"/>
    </source>
</evidence>
<sequence length="91" mass="10798">MYRQIIFLLVICAIAYAGIQPLKMDNTSLTEHIKTKHLAKREVFPWWEEVVDVIFDWLQQVIFHLGMFGYNYKGFSDGMKNTFKDIFGVKY</sequence>
<organism evidence="2 3">
    <name type="scientific">Cotesia glomerata</name>
    <name type="common">Lepidopteran parasitic wasp</name>
    <name type="synonym">Apanteles glomeratus</name>
    <dbReference type="NCBI Taxonomy" id="32391"/>
    <lineage>
        <taxon>Eukaryota</taxon>
        <taxon>Metazoa</taxon>
        <taxon>Ecdysozoa</taxon>
        <taxon>Arthropoda</taxon>
        <taxon>Hexapoda</taxon>
        <taxon>Insecta</taxon>
        <taxon>Pterygota</taxon>
        <taxon>Neoptera</taxon>
        <taxon>Endopterygota</taxon>
        <taxon>Hymenoptera</taxon>
        <taxon>Apocrita</taxon>
        <taxon>Ichneumonoidea</taxon>
        <taxon>Braconidae</taxon>
        <taxon>Microgastrinae</taxon>
        <taxon>Cotesia</taxon>
    </lineage>
</organism>
<name>A0AAV7I5W6_COTGL</name>
<evidence type="ECO:0000313" key="2">
    <source>
        <dbReference type="EMBL" id="KAH0540606.1"/>
    </source>
</evidence>
<dbReference type="AlphaFoldDB" id="A0AAV7I5W6"/>
<accession>A0AAV7I5W6</accession>
<evidence type="ECO:0000256" key="1">
    <source>
        <dbReference type="SAM" id="SignalP"/>
    </source>
</evidence>
<keyword evidence="1" id="KW-0732">Signal</keyword>
<comment type="caution">
    <text evidence="2">The sequence shown here is derived from an EMBL/GenBank/DDBJ whole genome shotgun (WGS) entry which is preliminary data.</text>
</comment>